<name>A0A1Q3AAC4_ZYGRO</name>
<feature type="compositionally biased region" description="Acidic residues" evidence="1">
    <location>
        <begin position="14"/>
        <end position="25"/>
    </location>
</feature>
<gene>
    <name evidence="2" type="ORF">ZYGR_0AG05240</name>
</gene>
<feature type="region of interest" description="Disordered" evidence="1">
    <location>
        <begin position="1"/>
        <end position="69"/>
    </location>
</feature>
<dbReference type="GO" id="GO:0005778">
    <property type="term" value="C:peroxisomal membrane"/>
    <property type="evidence" value="ECO:0007669"/>
    <property type="project" value="TreeGrafter"/>
</dbReference>
<reference evidence="2 3" key="1">
    <citation type="submission" date="2016-08" db="EMBL/GenBank/DDBJ databases">
        <title>Draft genome sequence of allopolyploid Zygosaccharomyces rouxii.</title>
        <authorList>
            <person name="Watanabe J."/>
            <person name="Uehara K."/>
            <person name="Mogi Y."/>
            <person name="Tsukioka Y."/>
        </authorList>
    </citation>
    <scope>NUCLEOTIDE SEQUENCE [LARGE SCALE GENOMIC DNA]</scope>
    <source>
        <strain evidence="2 3">NBRC 110957</strain>
    </source>
</reference>
<evidence type="ECO:0000313" key="3">
    <source>
        <dbReference type="Proteomes" id="UP000187013"/>
    </source>
</evidence>
<organism evidence="2 3">
    <name type="scientific">Zygosaccharomyces rouxii</name>
    <dbReference type="NCBI Taxonomy" id="4956"/>
    <lineage>
        <taxon>Eukaryota</taxon>
        <taxon>Fungi</taxon>
        <taxon>Dikarya</taxon>
        <taxon>Ascomycota</taxon>
        <taxon>Saccharomycotina</taxon>
        <taxon>Saccharomycetes</taxon>
        <taxon>Saccharomycetales</taxon>
        <taxon>Saccharomycetaceae</taxon>
        <taxon>Zygosaccharomyces</taxon>
    </lineage>
</organism>
<dbReference type="GO" id="GO:0045046">
    <property type="term" value="P:protein import into peroxisome membrane"/>
    <property type="evidence" value="ECO:0007669"/>
    <property type="project" value="TreeGrafter"/>
</dbReference>
<dbReference type="EMBL" id="BDGX01000033">
    <property type="protein sequence ID" value="GAV52533.1"/>
    <property type="molecule type" value="Genomic_DNA"/>
</dbReference>
<dbReference type="Gene3D" id="1.20.120.900">
    <property type="entry name" value="Pex19, mPTS binding domain"/>
    <property type="match status" value="1"/>
</dbReference>
<dbReference type="Proteomes" id="UP000187013">
    <property type="component" value="Unassembled WGS sequence"/>
</dbReference>
<accession>A0A1Q3AAC4</accession>
<feature type="region of interest" description="Disordered" evidence="1">
    <location>
        <begin position="106"/>
        <end position="139"/>
    </location>
</feature>
<dbReference type="OrthoDB" id="21292at2759"/>
<dbReference type="PANTHER" id="PTHR12774:SF2">
    <property type="entry name" value="PEROXISOMAL BIOGENESIS FACTOR 19"/>
    <property type="match status" value="1"/>
</dbReference>
<protein>
    <submittedName>
        <fullName evidence="2">Uncharacterized protein</fullName>
    </submittedName>
</protein>
<sequence length="310" mass="34324">MSKNQEASQALGDQDYDELDDLLDEDPSKLEEPQERQESHETNARTGGEHDVVSGGEPKDRQNEDPEVKQMIADLEEEFGKLMNQDGLNAGDHAADCKQQENFKQILEMLSEASKDTQKGTESTANGPAPESGGPAGFKNVVSKTLERLKENGSKVDHNIAQEQGQQDVFTQLLKELTSGEGAQGGDGVGEEGVDDAILAILNQMSSKQVLYEPMKEMHTEFAKWLDANGDKTNSDDLQKYHRQFELVGSIVQVFEKPTYTDDHDRQEVTQLLDQLEQLGDTPVSKAQNNQDQDAFGALDQELAQNCKQQ</sequence>
<evidence type="ECO:0000256" key="1">
    <source>
        <dbReference type="SAM" id="MobiDB-lite"/>
    </source>
</evidence>
<dbReference type="InterPro" id="IPR038322">
    <property type="entry name" value="Pex19_C_sf"/>
</dbReference>
<dbReference type="InterPro" id="IPR006708">
    <property type="entry name" value="Pex19"/>
</dbReference>
<dbReference type="Pfam" id="PF04614">
    <property type="entry name" value="Pex19"/>
    <property type="match status" value="1"/>
</dbReference>
<dbReference type="GO" id="GO:0033328">
    <property type="term" value="F:peroxisome membrane targeting sequence binding"/>
    <property type="evidence" value="ECO:0007669"/>
    <property type="project" value="TreeGrafter"/>
</dbReference>
<evidence type="ECO:0000313" key="2">
    <source>
        <dbReference type="EMBL" id="GAV52533.1"/>
    </source>
</evidence>
<proteinExistence type="predicted"/>
<comment type="caution">
    <text evidence="2">The sequence shown here is derived from an EMBL/GenBank/DDBJ whole genome shotgun (WGS) entry which is preliminary data.</text>
</comment>
<dbReference type="AlphaFoldDB" id="A0A1Q3AAC4"/>
<feature type="compositionally biased region" description="Basic and acidic residues" evidence="1">
    <location>
        <begin position="26"/>
        <end position="68"/>
    </location>
</feature>
<dbReference type="PANTHER" id="PTHR12774">
    <property type="entry name" value="PEROXISOMAL BIOGENESIS FACTOR 19"/>
    <property type="match status" value="1"/>
</dbReference>